<dbReference type="RefSeq" id="WP_133795344.1">
    <property type="nucleotide sequence ID" value="NZ_SOCA01000003.1"/>
</dbReference>
<comment type="caution">
    <text evidence="5">The sequence shown here is derived from an EMBL/GenBank/DDBJ whole genome shotgun (WGS) entry which is preliminary data.</text>
</comment>
<evidence type="ECO:0000256" key="4">
    <source>
        <dbReference type="SAM" id="Coils"/>
    </source>
</evidence>
<protein>
    <submittedName>
        <fullName evidence="5">Zinc transport system substrate-binding protein</fullName>
    </submittedName>
</protein>
<evidence type="ECO:0000313" key="6">
    <source>
        <dbReference type="Proteomes" id="UP000295662"/>
    </source>
</evidence>
<organism evidence="5 6">
    <name type="scientific">Prosthecobacter fusiformis</name>
    <dbReference type="NCBI Taxonomy" id="48464"/>
    <lineage>
        <taxon>Bacteria</taxon>
        <taxon>Pseudomonadati</taxon>
        <taxon>Verrucomicrobiota</taxon>
        <taxon>Verrucomicrobiia</taxon>
        <taxon>Verrucomicrobiales</taxon>
        <taxon>Verrucomicrobiaceae</taxon>
        <taxon>Prosthecobacter</taxon>
    </lineage>
</organism>
<comment type="similarity">
    <text evidence="1">Belongs to the bacterial solute-binding protein 9 family.</text>
</comment>
<evidence type="ECO:0000256" key="1">
    <source>
        <dbReference type="ARBA" id="ARBA00011028"/>
    </source>
</evidence>
<dbReference type="PROSITE" id="PS51257">
    <property type="entry name" value="PROKAR_LIPOPROTEIN"/>
    <property type="match status" value="1"/>
</dbReference>
<gene>
    <name evidence="5" type="ORF">EI77_02288</name>
</gene>
<dbReference type="Proteomes" id="UP000295662">
    <property type="component" value="Unassembled WGS sequence"/>
</dbReference>
<keyword evidence="3" id="KW-0732">Signal</keyword>
<reference evidence="5 6" key="1">
    <citation type="submission" date="2019-03" db="EMBL/GenBank/DDBJ databases">
        <title>Genomic Encyclopedia of Archaeal and Bacterial Type Strains, Phase II (KMG-II): from individual species to whole genera.</title>
        <authorList>
            <person name="Goeker M."/>
        </authorList>
    </citation>
    <scope>NUCLEOTIDE SEQUENCE [LARGE SCALE GENOMIC DNA]</scope>
    <source>
        <strain evidence="5 6">ATCC 25309</strain>
    </source>
</reference>
<dbReference type="Gene3D" id="3.40.50.1980">
    <property type="entry name" value="Nitrogenase molybdenum iron protein domain"/>
    <property type="match status" value="2"/>
</dbReference>
<keyword evidence="6" id="KW-1185">Reference proteome</keyword>
<dbReference type="SUPFAM" id="SSF53807">
    <property type="entry name" value="Helical backbone' metal receptor"/>
    <property type="match status" value="1"/>
</dbReference>
<evidence type="ECO:0000256" key="2">
    <source>
        <dbReference type="ARBA" id="ARBA00022448"/>
    </source>
</evidence>
<sequence>MHFTLKPILALPLFVLLSGCLPSDKSTAVSAEEKGKPQIYVANYPLKYFAQRLGGSAVDVHFPAPADEDPAFWSPDDDSIASYQAADLILMNGASYSKWVDNTTLPDDKVVNTSSAFSKDFIEIKDATTHSHGPGGEHSHSGTAFTTWMDFQQAILQAKEVSTALEGLVPAEEKEGVKKHFEELKKELESLDQRLLDVGKKIARAPLVASHPVYHYMARRYDLNLEAVLWEPETVPDEKAMTELQNVLSKHPAQWMIWEGEPTAQSVEKLAAIGLKSVVVDPCGNVPENGDFISVMKTNIEALEKAFP</sequence>
<dbReference type="GO" id="GO:0046872">
    <property type="term" value="F:metal ion binding"/>
    <property type="evidence" value="ECO:0007669"/>
    <property type="project" value="InterPro"/>
</dbReference>
<dbReference type="Pfam" id="PF01297">
    <property type="entry name" value="ZnuA"/>
    <property type="match status" value="1"/>
</dbReference>
<keyword evidence="4" id="KW-0175">Coiled coil</keyword>
<evidence type="ECO:0000313" key="5">
    <source>
        <dbReference type="EMBL" id="TDU71166.1"/>
    </source>
</evidence>
<dbReference type="EMBL" id="SOCA01000003">
    <property type="protein sequence ID" value="TDU71166.1"/>
    <property type="molecule type" value="Genomic_DNA"/>
</dbReference>
<dbReference type="PANTHER" id="PTHR42953:SF3">
    <property type="entry name" value="HIGH-AFFINITY ZINC UPTAKE SYSTEM PROTEIN ZNUA"/>
    <property type="match status" value="1"/>
</dbReference>
<proteinExistence type="inferred from homology"/>
<dbReference type="PANTHER" id="PTHR42953">
    <property type="entry name" value="HIGH-AFFINITY ZINC UPTAKE SYSTEM PROTEIN ZNUA-RELATED"/>
    <property type="match status" value="1"/>
</dbReference>
<dbReference type="OrthoDB" id="9793396at2"/>
<accession>A0A4R7S125</accession>
<keyword evidence="2" id="KW-0813">Transport</keyword>
<feature type="coiled-coil region" evidence="4">
    <location>
        <begin position="174"/>
        <end position="201"/>
    </location>
</feature>
<dbReference type="InterPro" id="IPR050492">
    <property type="entry name" value="Bact_metal-bind_prot9"/>
</dbReference>
<name>A0A4R7S125_9BACT</name>
<dbReference type="GO" id="GO:0030001">
    <property type="term" value="P:metal ion transport"/>
    <property type="evidence" value="ECO:0007669"/>
    <property type="project" value="InterPro"/>
</dbReference>
<dbReference type="InterPro" id="IPR006127">
    <property type="entry name" value="ZnuA-like"/>
</dbReference>
<evidence type="ECO:0000256" key="3">
    <source>
        <dbReference type="ARBA" id="ARBA00022729"/>
    </source>
</evidence>
<dbReference type="AlphaFoldDB" id="A0A4R7S125"/>